<evidence type="ECO:0000256" key="1">
    <source>
        <dbReference type="PIRSR" id="PIRSR000443-1"/>
    </source>
</evidence>
<dbReference type="Pfam" id="PF00561">
    <property type="entry name" value="Abhydrolase_1"/>
    <property type="match status" value="1"/>
</dbReference>
<dbReference type="Proteomes" id="UP000037395">
    <property type="component" value="Unassembled WGS sequence"/>
</dbReference>
<feature type="domain" description="AB hydrolase-1" evidence="2">
    <location>
        <begin position="60"/>
        <end position="170"/>
    </location>
</feature>
<dbReference type="AlphaFoldDB" id="A0A1E7N1U2"/>
<evidence type="ECO:0000313" key="3">
    <source>
        <dbReference type="EMBL" id="OEV34636.1"/>
    </source>
</evidence>
<dbReference type="InterPro" id="IPR000073">
    <property type="entry name" value="AB_hydrolase_1"/>
</dbReference>
<proteinExistence type="predicted"/>
<dbReference type="InterPro" id="IPR029058">
    <property type="entry name" value="AB_hydrolase_fold"/>
</dbReference>
<keyword evidence="4" id="KW-1185">Reference proteome</keyword>
<dbReference type="NCBIfam" id="NF005757">
    <property type="entry name" value="PRK07581.1"/>
    <property type="match status" value="1"/>
</dbReference>
<dbReference type="SUPFAM" id="SSF53474">
    <property type="entry name" value="alpha/beta-Hydrolases"/>
    <property type="match status" value="1"/>
</dbReference>
<keyword evidence="3" id="KW-0378">Hydrolase</keyword>
<name>A0A1E7N1U2_KITAU</name>
<dbReference type="PANTHER" id="PTHR32268:SF15">
    <property type="entry name" value="HOMOSERINE ACETYLTRANSFERASE FAMILY PROTEIN (AFU_ORTHOLOGUE AFUA_1G15350)"/>
    <property type="match status" value="1"/>
</dbReference>
<dbReference type="InterPro" id="IPR008220">
    <property type="entry name" value="HAT_MetX-like"/>
</dbReference>
<dbReference type="GO" id="GO:0016787">
    <property type="term" value="F:hydrolase activity"/>
    <property type="evidence" value="ECO:0007669"/>
    <property type="project" value="UniProtKB-KW"/>
</dbReference>
<protein>
    <submittedName>
        <fullName evidence="3">Alpha/beta hydrolase</fullName>
    </submittedName>
</protein>
<feature type="active site" evidence="1">
    <location>
        <position position="324"/>
    </location>
</feature>
<dbReference type="EMBL" id="JPRF03000043">
    <property type="protein sequence ID" value="OEV34636.1"/>
    <property type="molecule type" value="Genomic_DNA"/>
</dbReference>
<dbReference type="Gene3D" id="3.40.50.1820">
    <property type="entry name" value="alpha/beta hydrolase"/>
    <property type="match status" value="1"/>
</dbReference>
<evidence type="ECO:0000313" key="4">
    <source>
        <dbReference type="Proteomes" id="UP000037395"/>
    </source>
</evidence>
<sequence length="353" mass="37333">MARHRPTVRPRGPLITEEKPVDHRVFALDSLPLADGGTLPSAGIAYAVHGTLDADGRNAVLCPSYFGGDHTAYDWLIGEGRPLDTRRYCVVTVGLFGNGVSSSPSNHPLGVAFPRISPQDNVDAQYRLLTEELGVTELALVTGWSMGAAHAYQWAVSYPRMVRRIAPFCGSAATSEHNRVFLAALAAALRADGSADGGADRGRRAAGRVFAGWAASHPFWAQGGYRELGFASREEYLTGFWEEFFVAGPSTEDLLTMIDTWARADVGATPGFDGRTEAALGSVTAEAVLLPGARDLCFAVEDEARAAALMPRATLRVIPGVWGHLAGAGATAADREFIGAAITALLATQPAAV</sequence>
<feature type="active site" evidence="1">
    <location>
        <position position="295"/>
    </location>
</feature>
<reference evidence="3" key="1">
    <citation type="submission" date="2016-08" db="EMBL/GenBank/DDBJ databases">
        <title>Sequencing, Assembly and Comparative Genomics of S. aureofaciens ATCC 10762.</title>
        <authorList>
            <person name="Gradnigo J.S."/>
            <person name="Johnson N."/>
            <person name="Somerville G.A."/>
        </authorList>
    </citation>
    <scope>NUCLEOTIDE SEQUENCE [LARGE SCALE GENOMIC DNA]</scope>
    <source>
        <strain evidence="3">ATCC 10762</strain>
    </source>
</reference>
<comment type="caution">
    <text evidence="3">The sequence shown here is derived from an EMBL/GenBank/DDBJ whole genome shotgun (WGS) entry which is preliminary data.</text>
</comment>
<feature type="active site" description="Nucleophile" evidence="1">
    <location>
        <position position="145"/>
    </location>
</feature>
<dbReference type="PIRSF" id="PIRSF000443">
    <property type="entry name" value="Homoser_Ac_trans"/>
    <property type="match status" value="1"/>
</dbReference>
<dbReference type="GO" id="GO:0016747">
    <property type="term" value="F:acyltransferase activity, transferring groups other than amino-acyl groups"/>
    <property type="evidence" value="ECO:0007669"/>
    <property type="project" value="InterPro"/>
</dbReference>
<accession>A0A1E7N1U2</accession>
<evidence type="ECO:0000259" key="2">
    <source>
        <dbReference type="Pfam" id="PF00561"/>
    </source>
</evidence>
<dbReference type="PANTHER" id="PTHR32268">
    <property type="entry name" value="HOMOSERINE O-ACETYLTRANSFERASE"/>
    <property type="match status" value="1"/>
</dbReference>
<organism evidence="3 4">
    <name type="scientific">Kitasatospora aureofaciens</name>
    <name type="common">Streptomyces aureofaciens</name>
    <dbReference type="NCBI Taxonomy" id="1894"/>
    <lineage>
        <taxon>Bacteria</taxon>
        <taxon>Bacillati</taxon>
        <taxon>Actinomycetota</taxon>
        <taxon>Actinomycetes</taxon>
        <taxon>Kitasatosporales</taxon>
        <taxon>Streptomycetaceae</taxon>
        <taxon>Kitasatospora</taxon>
    </lineage>
</organism>
<gene>
    <name evidence="3" type="ORF">HS99_0009060</name>
</gene>